<keyword evidence="5" id="KW-1185">Reference proteome</keyword>
<dbReference type="RefSeq" id="WP_126538574.1">
    <property type="nucleotide sequence ID" value="NZ_BSPM01000009.1"/>
</dbReference>
<feature type="transmembrane region" description="Helical" evidence="3">
    <location>
        <begin position="238"/>
        <end position="258"/>
    </location>
</feature>
<dbReference type="EMBL" id="SNXY01000009">
    <property type="protein sequence ID" value="TDP83539.1"/>
    <property type="molecule type" value="Genomic_DNA"/>
</dbReference>
<keyword evidence="2" id="KW-0813">Transport</keyword>
<sequence length="265" mass="29233">MSVLDEVKVGAAGQAKVIAALMMRDMRIRNSRFAFAYFFDALEMVGLIAFMSAIHSIISHQPPIGDSTFLFITTGIVPVMLFRAISAKSATGVKQNRGARALPRVTILDNVIAKTLGEVFTFSVVSLTLLAALGVFGISKYTIPFRMEVALECMAMVIALGAGVGMVNSVIQPFFPLWQTIWGFVSRGQILFAAVFAIPEYMPIYIRDLLEWNPMAHIVAKLRLGFFPMYPRHFIDNAYVWLWVAGALVCGMMAQRALRTRLAAG</sequence>
<evidence type="ECO:0000256" key="2">
    <source>
        <dbReference type="ARBA" id="ARBA00022448"/>
    </source>
</evidence>
<dbReference type="PANTHER" id="PTHR30413">
    <property type="entry name" value="INNER MEMBRANE TRANSPORT PERMEASE"/>
    <property type="match status" value="1"/>
</dbReference>
<dbReference type="GO" id="GO:0015920">
    <property type="term" value="P:lipopolysaccharide transport"/>
    <property type="evidence" value="ECO:0007669"/>
    <property type="project" value="TreeGrafter"/>
</dbReference>
<feature type="transmembrane region" description="Helical" evidence="3">
    <location>
        <begin position="119"/>
        <end position="143"/>
    </location>
</feature>
<comment type="similarity">
    <text evidence="1">Belongs to the ABC-2 integral membrane protein family.</text>
</comment>
<dbReference type="InterPro" id="IPR000412">
    <property type="entry name" value="ABC_2_transport"/>
</dbReference>
<keyword evidence="3" id="KW-0812">Transmembrane</keyword>
<dbReference type="Proteomes" id="UP000294547">
    <property type="component" value="Unassembled WGS sequence"/>
</dbReference>
<name>A0A4R6RBU4_9HYPH</name>
<dbReference type="AlphaFoldDB" id="A0A4R6RBU4"/>
<evidence type="ECO:0000256" key="3">
    <source>
        <dbReference type="SAM" id="Phobius"/>
    </source>
</evidence>
<accession>A0A4R6RBU4</accession>
<dbReference type="OrthoDB" id="8479094at2"/>
<feature type="transmembrane region" description="Helical" evidence="3">
    <location>
        <begin position="190"/>
        <end position="206"/>
    </location>
</feature>
<reference evidence="4 5" key="1">
    <citation type="submission" date="2019-03" db="EMBL/GenBank/DDBJ databases">
        <title>Genomic Encyclopedia of Type Strains, Phase IV (KMG-IV): sequencing the most valuable type-strain genomes for metagenomic binning, comparative biology and taxonomic classification.</title>
        <authorList>
            <person name="Goeker M."/>
        </authorList>
    </citation>
    <scope>NUCLEOTIDE SEQUENCE [LARGE SCALE GENOMIC DNA]</scope>
    <source>
        <strain evidence="4 5">DSM 102969</strain>
    </source>
</reference>
<dbReference type="GO" id="GO:0140359">
    <property type="term" value="F:ABC-type transporter activity"/>
    <property type="evidence" value="ECO:0007669"/>
    <property type="project" value="InterPro"/>
</dbReference>
<evidence type="ECO:0000313" key="5">
    <source>
        <dbReference type="Proteomes" id="UP000294547"/>
    </source>
</evidence>
<dbReference type="PRINTS" id="PR00164">
    <property type="entry name" value="ABC2TRNSPORT"/>
</dbReference>
<feature type="transmembrane region" description="Helical" evidence="3">
    <location>
        <begin position="64"/>
        <end position="85"/>
    </location>
</feature>
<evidence type="ECO:0000313" key="4">
    <source>
        <dbReference type="EMBL" id="TDP83539.1"/>
    </source>
</evidence>
<evidence type="ECO:0000256" key="1">
    <source>
        <dbReference type="ARBA" id="ARBA00007783"/>
    </source>
</evidence>
<keyword evidence="3" id="KW-1133">Transmembrane helix</keyword>
<gene>
    <name evidence="4" type="ORF">EDD54_3501</name>
</gene>
<proteinExistence type="inferred from homology"/>
<dbReference type="PANTHER" id="PTHR30413:SF10">
    <property type="entry name" value="CAPSULE POLYSACCHARIDE EXPORT INNER-MEMBRANE PROTEIN CTRC"/>
    <property type="match status" value="1"/>
</dbReference>
<protein>
    <submittedName>
        <fullName evidence="4">Capsular polysaccharide transport system permease protein</fullName>
    </submittedName>
</protein>
<feature type="transmembrane region" description="Helical" evidence="3">
    <location>
        <begin position="155"/>
        <end position="178"/>
    </location>
</feature>
<keyword evidence="3" id="KW-0472">Membrane</keyword>
<dbReference type="GO" id="GO:0043190">
    <property type="term" value="C:ATP-binding cassette (ABC) transporter complex"/>
    <property type="evidence" value="ECO:0007669"/>
    <property type="project" value="InterPro"/>
</dbReference>
<feature type="transmembrane region" description="Helical" evidence="3">
    <location>
        <begin position="33"/>
        <end position="58"/>
    </location>
</feature>
<organism evidence="4 5">
    <name type="scientific">Oharaeibacter diazotrophicus</name>
    <dbReference type="NCBI Taxonomy" id="1920512"/>
    <lineage>
        <taxon>Bacteria</taxon>
        <taxon>Pseudomonadati</taxon>
        <taxon>Pseudomonadota</taxon>
        <taxon>Alphaproteobacteria</taxon>
        <taxon>Hyphomicrobiales</taxon>
        <taxon>Pleomorphomonadaceae</taxon>
        <taxon>Oharaeibacter</taxon>
    </lineage>
</organism>
<comment type="caution">
    <text evidence="4">The sequence shown here is derived from an EMBL/GenBank/DDBJ whole genome shotgun (WGS) entry which is preliminary data.</text>
</comment>